<accession>A0A6A6P273</accession>
<proteinExistence type="predicted"/>
<organism evidence="2 3">
    <name type="scientific">Lineolata rhizophorae</name>
    <dbReference type="NCBI Taxonomy" id="578093"/>
    <lineage>
        <taxon>Eukaryota</taxon>
        <taxon>Fungi</taxon>
        <taxon>Dikarya</taxon>
        <taxon>Ascomycota</taxon>
        <taxon>Pezizomycotina</taxon>
        <taxon>Dothideomycetes</taxon>
        <taxon>Dothideomycetes incertae sedis</taxon>
        <taxon>Lineolatales</taxon>
        <taxon>Lineolataceae</taxon>
        <taxon>Lineolata</taxon>
    </lineage>
</organism>
<feature type="compositionally biased region" description="Polar residues" evidence="1">
    <location>
        <begin position="7"/>
        <end position="16"/>
    </location>
</feature>
<sequence>MGANGSKEASNGSTHVFSADAPVRFSNELVEQLQQSPESDTTRARATELKLQSRLAAELEKLQADASSALTSALNSADGPSSPSPSSDSTASPASPSLVEKAGSALGLVSSADESRPTRDAVAAELAALRRSLEARKEAREPDGGVRAARDDVVACLRAKDRRPLDCWREVEAFKREVGRLEKEFVERVVR</sequence>
<evidence type="ECO:0000313" key="2">
    <source>
        <dbReference type="EMBL" id="KAF2458131.1"/>
    </source>
</evidence>
<dbReference type="AlphaFoldDB" id="A0A6A6P273"/>
<reference evidence="2" key="1">
    <citation type="journal article" date="2020" name="Stud. Mycol.">
        <title>101 Dothideomycetes genomes: a test case for predicting lifestyles and emergence of pathogens.</title>
        <authorList>
            <person name="Haridas S."/>
            <person name="Albert R."/>
            <person name="Binder M."/>
            <person name="Bloem J."/>
            <person name="Labutti K."/>
            <person name="Salamov A."/>
            <person name="Andreopoulos B."/>
            <person name="Baker S."/>
            <person name="Barry K."/>
            <person name="Bills G."/>
            <person name="Bluhm B."/>
            <person name="Cannon C."/>
            <person name="Castanera R."/>
            <person name="Culley D."/>
            <person name="Daum C."/>
            <person name="Ezra D."/>
            <person name="Gonzalez J."/>
            <person name="Henrissat B."/>
            <person name="Kuo A."/>
            <person name="Liang C."/>
            <person name="Lipzen A."/>
            <person name="Lutzoni F."/>
            <person name="Magnuson J."/>
            <person name="Mondo S."/>
            <person name="Nolan M."/>
            <person name="Ohm R."/>
            <person name="Pangilinan J."/>
            <person name="Park H.-J."/>
            <person name="Ramirez L."/>
            <person name="Alfaro M."/>
            <person name="Sun H."/>
            <person name="Tritt A."/>
            <person name="Yoshinaga Y."/>
            <person name="Zwiers L.-H."/>
            <person name="Turgeon B."/>
            <person name="Goodwin S."/>
            <person name="Spatafora J."/>
            <person name="Crous P."/>
            <person name="Grigoriev I."/>
        </authorList>
    </citation>
    <scope>NUCLEOTIDE SEQUENCE</scope>
    <source>
        <strain evidence="2">ATCC 16933</strain>
    </source>
</reference>
<feature type="region of interest" description="Disordered" evidence="1">
    <location>
        <begin position="1"/>
        <end position="20"/>
    </location>
</feature>
<dbReference type="Pfam" id="PF07956">
    <property type="entry name" value="DUF1690"/>
    <property type="match status" value="1"/>
</dbReference>
<dbReference type="OrthoDB" id="5544375at2759"/>
<keyword evidence="3" id="KW-1185">Reference proteome</keyword>
<dbReference type="EMBL" id="MU001678">
    <property type="protein sequence ID" value="KAF2458131.1"/>
    <property type="molecule type" value="Genomic_DNA"/>
</dbReference>
<dbReference type="InterPro" id="IPR012471">
    <property type="entry name" value="DUF1690"/>
</dbReference>
<evidence type="ECO:0008006" key="4">
    <source>
        <dbReference type="Google" id="ProtNLM"/>
    </source>
</evidence>
<dbReference type="Proteomes" id="UP000799766">
    <property type="component" value="Unassembled WGS sequence"/>
</dbReference>
<feature type="region of interest" description="Disordered" evidence="1">
    <location>
        <begin position="70"/>
        <end position="99"/>
    </location>
</feature>
<gene>
    <name evidence="2" type="ORF">BDY21DRAFT_385290</name>
</gene>
<evidence type="ECO:0000313" key="3">
    <source>
        <dbReference type="Proteomes" id="UP000799766"/>
    </source>
</evidence>
<evidence type="ECO:0000256" key="1">
    <source>
        <dbReference type="SAM" id="MobiDB-lite"/>
    </source>
</evidence>
<protein>
    <recommendedName>
        <fullName evidence="4">Altered inheritance of mitochondria protein 13, mitochondrial</fullName>
    </recommendedName>
</protein>
<feature type="compositionally biased region" description="Low complexity" evidence="1">
    <location>
        <begin position="70"/>
        <end position="97"/>
    </location>
</feature>
<name>A0A6A6P273_9PEZI</name>